<feature type="domain" description="Cep57 centrosome microtubule-binding" evidence="4">
    <location>
        <begin position="120"/>
        <end position="191"/>
    </location>
</feature>
<feature type="compositionally biased region" description="Low complexity" evidence="3">
    <location>
        <begin position="46"/>
        <end position="55"/>
    </location>
</feature>
<feature type="region of interest" description="Disordered" evidence="3">
    <location>
        <begin position="1"/>
        <end position="106"/>
    </location>
</feature>
<dbReference type="AlphaFoldDB" id="A0A4Y9ZUB5"/>
<organism evidence="5 6">
    <name type="scientific">Hericium alpestre</name>
    <dbReference type="NCBI Taxonomy" id="135208"/>
    <lineage>
        <taxon>Eukaryota</taxon>
        <taxon>Fungi</taxon>
        <taxon>Dikarya</taxon>
        <taxon>Basidiomycota</taxon>
        <taxon>Agaricomycotina</taxon>
        <taxon>Agaricomycetes</taxon>
        <taxon>Russulales</taxon>
        <taxon>Hericiaceae</taxon>
        <taxon>Hericium</taxon>
    </lineage>
</organism>
<evidence type="ECO:0000313" key="6">
    <source>
        <dbReference type="Proteomes" id="UP000298061"/>
    </source>
</evidence>
<evidence type="ECO:0000256" key="1">
    <source>
        <dbReference type="ARBA" id="ARBA00004496"/>
    </source>
</evidence>
<dbReference type="GO" id="GO:0008017">
    <property type="term" value="F:microtubule binding"/>
    <property type="evidence" value="ECO:0007669"/>
    <property type="project" value="InterPro"/>
</dbReference>
<keyword evidence="2" id="KW-0963">Cytoplasm</keyword>
<feature type="compositionally biased region" description="Basic residues" evidence="3">
    <location>
        <begin position="1"/>
        <end position="25"/>
    </location>
</feature>
<keyword evidence="6" id="KW-1185">Reference proteome</keyword>
<feature type="compositionally biased region" description="Low complexity" evidence="3">
    <location>
        <begin position="91"/>
        <end position="103"/>
    </location>
</feature>
<dbReference type="InterPro" id="IPR024957">
    <property type="entry name" value="Cep57_MT-bd_dom"/>
</dbReference>
<protein>
    <recommendedName>
        <fullName evidence="4">Cep57 centrosome microtubule-binding domain-containing protein</fullName>
    </recommendedName>
</protein>
<proteinExistence type="predicted"/>
<feature type="region of interest" description="Disordered" evidence="3">
    <location>
        <begin position="202"/>
        <end position="226"/>
    </location>
</feature>
<sequence length="226" mass="25356">MPHFAHQKLTHHKRGRSHSRSRSRSRSLAYAHAHDESQHHKSRFLSPAAIPSAAARTAVTSEPRHWPAFPPERSHSDDEDEGFAEGEEEGAPAAARGQGQGQDRMPRNLDFLRKDAPQDRLPPQTVLMRVVRELEDDFSHYKGIYTELADQYKLMDPASNVVKRNVLAEHLREVIDVLEQKGDQIASLYDLLSFEDKPAAQSVVPDRAPGPSTAGKRALKRHTTLA</sequence>
<feature type="compositionally biased region" description="Acidic residues" evidence="3">
    <location>
        <begin position="77"/>
        <end position="90"/>
    </location>
</feature>
<accession>A0A4Y9ZUB5</accession>
<feature type="compositionally biased region" description="Basic residues" evidence="3">
    <location>
        <begin position="217"/>
        <end position="226"/>
    </location>
</feature>
<dbReference type="GO" id="GO:0005737">
    <property type="term" value="C:cytoplasm"/>
    <property type="evidence" value="ECO:0007669"/>
    <property type="project" value="UniProtKB-SubCell"/>
</dbReference>
<evidence type="ECO:0000256" key="3">
    <source>
        <dbReference type="SAM" id="MobiDB-lite"/>
    </source>
</evidence>
<dbReference type="Proteomes" id="UP000298061">
    <property type="component" value="Unassembled WGS sequence"/>
</dbReference>
<reference evidence="5 6" key="1">
    <citation type="submission" date="2019-02" db="EMBL/GenBank/DDBJ databases">
        <title>Genome sequencing of the rare red list fungi Hericium alpestre (H. flagellum).</title>
        <authorList>
            <person name="Buettner E."/>
            <person name="Kellner H."/>
        </authorList>
    </citation>
    <scope>NUCLEOTIDE SEQUENCE [LARGE SCALE GENOMIC DNA]</scope>
    <source>
        <strain evidence="5 6">DSM 108284</strain>
    </source>
</reference>
<dbReference type="Pfam" id="PF06657">
    <property type="entry name" value="Cep57_MT_bd"/>
    <property type="match status" value="1"/>
</dbReference>
<dbReference type="EMBL" id="SFCI01000675">
    <property type="protein sequence ID" value="TFY78466.1"/>
    <property type="molecule type" value="Genomic_DNA"/>
</dbReference>
<dbReference type="OrthoDB" id="3266862at2759"/>
<comment type="subcellular location">
    <subcellularLocation>
        <location evidence="1">Cytoplasm</location>
    </subcellularLocation>
</comment>
<evidence type="ECO:0000256" key="2">
    <source>
        <dbReference type="ARBA" id="ARBA00022490"/>
    </source>
</evidence>
<evidence type="ECO:0000259" key="4">
    <source>
        <dbReference type="Pfam" id="PF06657"/>
    </source>
</evidence>
<evidence type="ECO:0000313" key="5">
    <source>
        <dbReference type="EMBL" id="TFY78466.1"/>
    </source>
</evidence>
<name>A0A4Y9ZUB5_9AGAM</name>
<gene>
    <name evidence="5" type="ORF">EWM64_g5546</name>
</gene>
<comment type="caution">
    <text evidence="5">The sequence shown here is derived from an EMBL/GenBank/DDBJ whole genome shotgun (WGS) entry which is preliminary data.</text>
</comment>